<dbReference type="Proteomes" id="UP001212821">
    <property type="component" value="Chromosome"/>
</dbReference>
<gene>
    <name evidence="1" type="ORF">O1G21_37455</name>
</gene>
<dbReference type="RefSeq" id="WP_270151515.1">
    <property type="nucleotide sequence ID" value="NZ_CP115450.1"/>
</dbReference>
<organism evidence="1 2">
    <name type="scientific">Kitasatospora cathayae</name>
    <dbReference type="NCBI Taxonomy" id="3004092"/>
    <lineage>
        <taxon>Bacteria</taxon>
        <taxon>Bacillati</taxon>
        <taxon>Actinomycetota</taxon>
        <taxon>Actinomycetes</taxon>
        <taxon>Kitasatosporales</taxon>
        <taxon>Streptomycetaceae</taxon>
        <taxon>Kitasatospora</taxon>
    </lineage>
</organism>
<reference evidence="2" key="1">
    <citation type="submission" date="2022-12" db="EMBL/GenBank/DDBJ databases">
        <authorList>
            <person name="Mo P."/>
        </authorList>
    </citation>
    <scope>NUCLEOTIDE SEQUENCE [LARGE SCALE GENOMIC DNA]</scope>
    <source>
        <strain evidence="2">HUAS 3-15</strain>
    </source>
</reference>
<protein>
    <submittedName>
        <fullName evidence="1">Uncharacterized protein</fullName>
    </submittedName>
</protein>
<evidence type="ECO:0000313" key="2">
    <source>
        <dbReference type="Proteomes" id="UP001212821"/>
    </source>
</evidence>
<keyword evidence="2" id="KW-1185">Reference proteome</keyword>
<dbReference type="EMBL" id="CP115450">
    <property type="protein sequence ID" value="WBP91928.1"/>
    <property type="molecule type" value="Genomic_DNA"/>
</dbReference>
<accession>A0ABY7QGT8</accession>
<proteinExistence type="predicted"/>
<name>A0ABY7QGT8_9ACTN</name>
<sequence>MTTAAHLARIDALLADSHPFPLRKREYAAGFAGPGYRVEELSVSRDFFDDAEGQAVERELDAAGARLDALARVFTARWGRAQAVDLFSYLRASFDADQDGGHPVPEPVALLCQKAVTLQVWTLPGGGRWIGLGVGQEDRELPVVLYAVLAAAPAPAPAARA</sequence>
<evidence type="ECO:0000313" key="1">
    <source>
        <dbReference type="EMBL" id="WBP91928.1"/>
    </source>
</evidence>